<evidence type="ECO:0000256" key="1">
    <source>
        <dbReference type="SAM" id="MobiDB-lite"/>
    </source>
</evidence>
<accession>A0AAD6Z930</accession>
<reference evidence="2" key="1">
    <citation type="submission" date="2023-03" db="EMBL/GenBank/DDBJ databases">
        <title>Massive genome expansion in bonnet fungi (Mycena s.s.) driven by repeated elements and novel gene families across ecological guilds.</title>
        <authorList>
            <consortium name="Lawrence Berkeley National Laboratory"/>
            <person name="Harder C.B."/>
            <person name="Miyauchi S."/>
            <person name="Viragh M."/>
            <person name="Kuo A."/>
            <person name="Thoen E."/>
            <person name="Andreopoulos B."/>
            <person name="Lu D."/>
            <person name="Skrede I."/>
            <person name="Drula E."/>
            <person name="Henrissat B."/>
            <person name="Morin E."/>
            <person name="Kohler A."/>
            <person name="Barry K."/>
            <person name="LaButti K."/>
            <person name="Morin E."/>
            <person name="Salamov A."/>
            <person name="Lipzen A."/>
            <person name="Mereny Z."/>
            <person name="Hegedus B."/>
            <person name="Baldrian P."/>
            <person name="Stursova M."/>
            <person name="Weitz H."/>
            <person name="Taylor A."/>
            <person name="Grigoriev I.V."/>
            <person name="Nagy L.G."/>
            <person name="Martin F."/>
            <person name="Kauserud H."/>
        </authorList>
    </citation>
    <scope>NUCLEOTIDE SEQUENCE</scope>
    <source>
        <strain evidence="2">CBHHK002</strain>
    </source>
</reference>
<proteinExistence type="predicted"/>
<sequence length="354" mass="38686">MDPPNLQTRRTSNILLHVQVCTPFEEVRQIRSGARRKRCGWVSEEPPAQGRVATCIGRDGQEPLRGYRGVGAAAGGKQRGCLGAEPSGRERSGVGREERPWCGSGGGETQRVCDREVREGGRDYGPGRGTRQWDGRGEAGVPTRRRGTEVGTGGGGTGRAWQRTGEGRDVEVGRNGRGEDAAARRGMGVAAYELAYACAYAVPVLITAWVDAAIDMGIALNSLEVLANYNIPFLKAIANTTWSLLERVQVYLHARFVTTISQTLHKIHTFVETQQKGRNIKKKNCRGELNALLKDCKAGLEQGLVFFEIHKVNFTIDIVNMRQDAEQKHKEVLNMIAGIADTTSSDRASAVEEQ</sequence>
<protein>
    <submittedName>
        <fullName evidence="2">Uncharacterized protein</fullName>
    </submittedName>
</protein>
<dbReference type="EMBL" id="JARIHO010000071">
    <property type="protein sequence ID" value="KAJ7312626.1"/>
    <property type="molecule type" value="Genomic_DNA"/>
</dbReference>
<evidence type="ECO:0000313" key="3">
    <source>
        <dbReference type="Proteomes" id="UP001218218"/>
    </source>
</evidence>
<gene>
    <name evidence="2" type="ORF">DFH08DRAFT_822064</name>
</gene>
<dbReference type="AlphaFoldDB" id="A0AAD6Z930"/>
<keyword evidence="3" id="KW-1185">Reference proteome</keyword>
<organism evidence="2 3">
    <name type="scientific">Mycena albidolilacea</name>
    <dbReference type="NCBI Taxonomy" id="1033008"/>
    <lineage>
        <taxon>Eukaryota</taxon>
        <taxon>Fungi</taxon>
        <taxon>Dikarya</taxon>
        <taxon>Basidiomycota</taxon>
        <taxon>Agaricomycotina</taxon>
        <taxon>Agaricomycetes</taxon>
        <taxon>Agaricomycetidae</taxon>
        <taxon>Agaricales</taxon>
        <taxon>Marasmiineae</taxon>
        <taxon>Mycenaceae</taxon>
        <taxon>Mycena</taxon>
    </lineage>
</organism>
<comment type="caution">
    <text evidence="2">The sequence shown here is derived from an EMBL/GenBank/DDBJ whole genome shotgun (WGS) entry which is preliminary data.</text>
</comment>
<evidence type="ECO:0000313" key="2">
    <source>
        <dbReference type="EMBL" id="KAJ7312626.1"/>
    </source>
</evidence>
<feature type="compositionally biased region" description="Basic and acidic residues" evidence="1">
    <location>
        <begin position="111"/>
        <end position="122"/>
    </location>
</feature>
<feature type="compositionally biased region" description="Basic and acidic residues" evidence="1">
    <location>
        <begin position="87"/>
        <end position="100"/>
    </location>
</feature>
<name>A0AAD6Z930_9AGAR</name>
<feature type="region of interest" description="Disordered" evidence="1">
    <location>
        <begin position="70"/>
        <end position="163"/>
    </location>
</feature>
<dbReference type="Proteomes" id="UP001218218">
    <property type="component" value="Unassembled WGS sequence"/>
</dbReference>